<dbReference type="PATRIC" id="fig|47853.6.peg.443"/>
<evidence type="ECO:0000256" key="5">
    <source>
        <dbReference type="SAM" id="Phobius"/>
    </source>
</evidence>
<keyword evidence="3 5" id="KW-1133">Transmembrane helix</keyword>
<comment type="subcellular location">
    <subcellularLocation>
        <location evidence="1">Membrane</location>
        <topology evidence="1">Multi-pass membrane protein</topology>
    </subcellularLocation>
</comment>
<name>A0A0D0V0B2_9ACTN</name>
<dbReference type="GO" id="GO:0016020">
    <property type="term" value="C:membrane"/>
    <property type="evidence" value="ECO:0007669"/>
    <property type="project" value="UniProtKB-SubCell"/>
</dbReference>
<reference evidence="6 7" key="1">
    <citation type="submission" date="2015-01" db="EMBL/GenBank/DDBJ databases">
        <title>Sequencing and annotation of Micromonospora carbonacea strain JXNU-1 genome.</title>
        <authorList>
            <person name="Long Z."/>
            <person name="Huang Y."/>
            <person name="Jiang Y."/>
        </authorList>
    </citation>
    <scope>NUCLEOTIDE SEQUENCE [LARGE SCALE GENOMIC DNA]</scope>
    <source>
        <strain evidence="6 7">JXNU-1</strain>
    </source>
</reference>
<dbReference type="Pfam" id="PF13564">
    <property type="entry name" value="DoxX_2"/>
    <property type="match status" value="1"/>
</dbReference>
<dbReference type="InterPro" id="IPR032808">
    <property type="entry name" value="DoxX"/>
</dbReference>
<feature type="transmembrane region" description="Helical" evidence="5">
    <location>
        <begin position="73"/>
        <end position="93"/>
    </location>
</feature>
<dbReference type="RefSeq" id="WP_043961106.1">
    <property type="nucleotide sequence ID" value="NZ_JBEZEN010000001.1"/>
</dbReference>
<dbReference type="AlphaFoldDB" id="A0A0D0V0B2"/>
<evidence type="ECO:0000256" key="3">
    <source>
        <dbReference type="ARBA" id="ARBA00022989"/>
    </source>
</evidence>
<evidence type="ECO:0000256" key="4">
    <source>
        <dbReference type="ARBA" id="ARBA00023136"/>
    </source>
</evidence>
<accession>A0A0D0V0B2</accession>
<dbReference type="GeneID" id="301302959"/>
<proteinExistence type="predicted"/>
<evidence type="ECO:0000313" key="6">
    <source>
        <dbReference type="EMBL" id="KIR64477.1"/>
    </source>
</evidence>
<evidence type="ECO:0000256" key="2">
    <source>
        <dbReference type="ARBA" id="ARBA00022692"/>
    </source>
</evidence>
<gene>
    <name evidence="6" type="ORF">TK50_02045</name>
</gene>
<keyword evidence="4 5" id="KW-0472">Membrane</keyword>
<dbReference type="OrthoDB" id="3790625at2"/>
<evidence type="ECO:0000313" key="7">
    <source>
        <dbReference type="Proteomes" id="UP000032254"/>
    </source>
</evidence>
<feature type="transmembrane region" description="Helical" evidence="5">
    <location>
        <begin position="46"/>
        <end position="66"/>
    </location>
</feature>
<dbReference type="EMBL" id="JXSX01000001">
    <property type="protein sequence ID" value="KIR64477.1"/>
    <property type="molecule type" value="Genomic_DNA"/>
</dbReference>
<feature type="transmembrane region" description="Helical" evidence="5">
    <location>
        <begin position="99"/>
        <end position="117"/>
    </location>
</feature>
<organism evidence="6 7">
    <name type="scientific">Micromonospora haikouensis</name>
    <dbReference type="NCBI Taxonomy" id="686309"/>
    <lineage>
        <taxon>Bacteria</taxon>
        <taxon>Bacillati</taxon>
        <taxon>Actinomycetota</taxon>
        <taxon>Actinomycetes</taxon>
        <taxon>Micromonosporales</taxon>
        <taxon>Micromonosporaceae</taxon>
        <taxon>Micromonospora</taxon>
    </lineage>
</organism>
<evidence type="ECO:0000256" key="1">
    <source>
        <dbReference type="ARBA" id="ARBA00004141"/>
    </source>
</evidence>
<keyword evidence="7" id="KW-1185">Reference proteome</keyword>
<keyword evidence="2 5" id="KW-0812">Transmembrane</keyword>
<protein>
    <submittedName>
        <fullName evidence="6">DoxX family protein</fullName>
    </submittedName>
</protein>
<sequence>MNVALWAAQAVLALIFAFSGLAKGTWSRERLLAGGQTSARIVPMPLLRTVAALEVLAAVGLLLPGLTGIATWLTPLAAAGLGVVMVGATGIHLRLREPVAVLVNLTILATCVFVAVGRL</sequence>
<dbReference type="Proteomes" id="UP000032254">
    <property type="component" value="Unassembled WGS sequence"/>
</dbReference>
<comment type="caution">
    <text evidence="6">The sequence shown here is derived from an EMBL/GenBank/DDBJ whole genome shotgun (WGS) entry which is preliminary data.</text>
</comment>